<evidence type="ECO:0000256" key="1">
    <source>
        <dbReference type="SAM" id="MobiDB-lite"/>
    </source>
</evidence>
<gene>
    <name evidence="3" type="ORF">UW20_C0006G0036</name>
</gene>
<dbReference type="InterPro" id="IPR036415">
    <property type="entry name" value="Lamin_tail_dom_sf"/>
</dbReference>
<protein>
    <recommendedName>
        <fullName evidence="2">LTD domain-containing protein</fullName>
    </recommendedName>
</protein>
<feature type="compositionally biased region" description="Pro residues" evidence="1">
    <location>
        <begin position="149"/>
        <end position="199"/>
    </location>
</feature>
<name>A0A837IB77_9BACT</name>
<dbReference type="AlphaFoldDB" id="A0A837IB77"/>
<dbReference type="Proteomes" id="UP000034012">
    <property type="component" value="Unassembled WGS sequence"/>
</dbReference>
<dbReference type="InterPro" id="IPR001322">
    <property type="entry name" value="Lamin_tail_dom"/>
</dbReference>
<sequence>MNRVVKGVLTIVLYIGINFSFCPNVRAAIYINEISPSTNPEWVELYNDADSSESLTGFLLEDGNSNHSDDLNLTGVISGKGYLVFTHNEGWLNNSGDTLKLYNNASPSAVIDQYAFNNIDATKSIIRSPDGSENWVVTTIPSRGSANPTPTPSPAPTSAPAPATNPPSTPSPTKTPTPVPTPTRKPTPFPTKTPVPNPTITPAGNVLGDVVVYPSPTAEKLEQIEDKKPEGRFPFLAIIFVITGT</sequence>
<evidence type="ECO:0000259" key="2">
    <source>
        <dbReference type="Pfam" id="PF00932"/>
    </source>
</evidence>
<feature type="non-terminal residue" evidence="3">
    <location>
        <position position="245"/>
    </location>
</feature>
<feature type="region of interest" description="Disordered" evidence="1">
    <location>
        <begin position="136"/>
        <end position="202"/>
    </location>
</feature>
<evidence type="ECO:0000313" key="3">
    <source>
        <dbReference type="EMBL" id="KKT33019.1"/>
    </source>
</evidence>
<proteinExistence type="predicted"/>
<feature type="domain" description="LTD" evidence="2">
    <location>
        <begin position="27"/>
        <end position="115"/>
    </location>
</feature>
<organism evidence="3 4">
    <name type="scientific">Candidatus Woesebacteria bacterium GW2011_GWB1_44_11</name>
    <dbReference type="NCBI Taxonomy" id="1618579"/>
    <lineage>
        <taxon>Bacteria</taxon>
        <taxon>Candidatus Woeseibacteriota</taxon>
    </lineage>
</organism>
<accession>A0A837IB77</accession>
<dbReference type="EMBL" id="LCHK01000006">
    <property type="protein sequence ID" value="KKT33019.1"/>
    <property type="molecule type" value="Genomic_DNA"/>
</dbReference>
<dbReference type="Pfam" id="PF00932">
    <property type="entry name" value="LTD"/>
    <property type="match status" value="1"/>
</dbReference>
<dbReference type="SUPFAM" id="SSF74853">
    <property type="entry name" value="Lamin A/C globular tail domain"/>
    <property type="match status" value="1"/>
</dbReference>
<evidence type="ECO:0000313" key="4">
    <source>
        <dbReference type="Proteomes" id="UP000034012"/>
    </source>
</evidence>
<reference evidence="3 4" key="1">
    <citation type="journal article" date="2015" name="Nature">
        <title>rRNA introns, odd ribosomes, and small enigmatic genomes across a large radiation of phyla.</title>
        <authorList>
            <person name="Brown C.T."/>
            <person name="Hug L.A."/>
            <person name="Thomas B.C."/>
            <person name="Sharon I."/>
            <person name="Castelle C.J."/>
            <person name="Singh A."/>
            <person name="Wilkins M.J."/>
            <person name="Williams K.H."/>
            <person name="Banfield J.F."/>
        </authorList>
    </citation>
    <scope>NUCLEOTIDE SEQUENCE [LARGE SCALE GENOMIC DNA]</scope>
</reference>
<comment type="caution">
    <text evidence="3">The sequence shown here is derived from an EMBL/GenBank/DDBJ whole genome shotgun (WGS) entry which is preliminary data.</text>
</comment>